<dbReference type="AlphaFoldDB" id="A0A4Y6PM54"/>
<dbReference type="EMBL" id="CP041186">
    <property type="protein sequence ID" value="QDG49293.1"/>
    <property type="molecule type" value="Genomic_DNA"/>
</dbReference>
<accession>A0A4Y6PM54</accession>
<gene>
    <name evidence="1" type="ORF">FIV42_00650</name>
</gene>
<keyword evidence="2" id="KW-1185">Reference proteome</keyword>
<sequence>MPEFRWWEGQGHDPDRPYDTLLLNRLKDNAGWVRQNRGNHIVHNFKTSSSSDTQKDHIRPYCSVSRWLTIFRAPYFVPAGLQRLECGLLCRVSNTDLDDIGSDSLYQGLGLDVRTFFETDSGSGTQTIVPVLSGNEVYWQWASWYYDLSSEVLTSAGGEGGYSHLHLAIKSRCPINPGDKVYDVKDGTYHDAVLNAYDIDSRASNHRLKVQQTGAFDEGSSSSAPAHKANEVCCFGTGIVGADGNHTLSGRFADAQRRQSNVSGQGLYVSSPGLEVGGYSKAYRLVASYIQPVSFEVREVYA</sequence>
<name>A0A4Y6PM54_PERCE</name>
<organism evidence="1 2">
    <name type="scientific">Persicimonas caeni</name>
    <dbReference type="NCBI Taxonomy" id="2292766"/>
    <lineage>
        <taxon>Bacteria</taxon>
        <taxon>Deltaproteobacteria</taxon>
        <taxon>Bradymonadales</taxon>
        <taxon>Bradymonadaceae</taxon>
        <taxon>Persicimonas</taxon>
    </lineage>
</organism>
<evidence type="ECO:0000313" key="1">
    <source>
        <dbReference type="EMBL" id="QDG49293.1"/>
    </source>
</evidence>
<evidence type="ECO:0000313" key="2">
    <source>
        <dbReference type="Proteomes" id="UP000315995"/>
    </source>
</evidence>
<proteinExistence type="predicted"/>
<reference evidence="1 2" key="1">
    <citation type="submission" date="2019-06" db="EMBL/GenBank/DDBJ databases">
        <title>Persicimonas caeni gen. nov., sp. nov., a predatory bacterium isolated from solar saltern.</title>
        <authorList>
            <person name="Wang S."/>
        </authorList>
    </citation>
    <scope>NUCLEOTIDE SEQUENCE [LARGE SCALE GENOMIC DNA]</scope>
    <source>
        <strain evidence="1 2">YN101</strain>
    </source>
</reference>
<dbReference type="RefSeq" id="WP_141195792.1">
    <property type="nucleotide sequence ID" value="NZ_CP041186.1"/>
</dbReference>
<dbReference type="Proteomes" id="UP000315995">
    <property type="component" value="Chromosome"/>
</dbReference>
<protein>
    <submittedName>
        <fullName evidence="1">Uncharacterized protein</fullName>
    </submittedName>
</protein>
<accession>A0A5B8XYN3</accession>